<feature type="region of interest" description="Disordered" evidence="1">
    <location>
        <begin position="51"/>
        <end position="73"/>
    </location>
</feature>
<feature type="region of interest" description="Disordered" evidence="1">
    <location>
        <begin position="1"/>
        <end position="22"/>
    </location>
</feature>
<name>A0A0E0IZV0_ORYNI</name>
<reference evidence="2" key="1">
    <citation type="submission" date="2015-04" db="UniProtKB">
        <authorList>
            <consortium name="EnsemblPlants"/>
        </authorList>
    </citation>
    <scope>IDENTIFICATION</scope>
    <source>
        <strain evidence="2">SL10</strain>
    </source>
</reference>
<dbReference type="OMA" id="EWPWRAS"/>
<dbReference type="Gramene" id="ONIVA11G07280.1">
    <property type="protein sequence ID" value="ONIVA11G07280.1"/>
    <property type="gene ID" value="ONIVA11G07280"/>
</dbReference>
<organism evidence="2">
    <name type="scientific">Oryza nivara</name>
    <name type="common">Indian wild rice</name>
    <name type="synonym">Oryza sativa f. spontanea</name>
    <dbReference type="NCBI Taxonomy" id="4536"/>
    <lineage>
        <taxon>Eukaryota</taxon>
        <taxon>Viridiplantae</taxon>
        <taxon>Streptophyta</taxon>
        <taxon>Embryophyta</taxon>
        <taxon>Tracheophyta</taxon>
        <taxon>Spermatophyta</taxon>
        <taxon>Magnoliopsida</taxon>
        <taxon>Liliopsida</taxon>
        <taxon>Poales</taxon>
        <taxon>Poaceae</taxon>
        <taxon>BOP clade</taxon>
        <taxon>Oryzoideae</taxon>
        <taxon>Oryzeae</taxon>
        <taxon>Oryzinae</taxon>
        <taxon>Oryza</taxon>
    </lineage>
</organism>
<dbReference type="Proteomes" id="UP000006591">
    <property type="component" value="Chromosome 11"/>
</dbReference>
<dbReference type="HOGENOM" id="CLU_2709011_0_0_1"/>
<proteinExistence type="predicted"/>
<protein>
    <submittedName>
        <fullName evidence="2">Uncharacterized protein</fullName>
    </submittedName>
</protein>
<evidence type="ECO:0000256" key="1">
    <source>
        <dbReference type="SAM" id="MobiDB-lite"/>
    </source>
</evidence>
<keyword evidence="3" id="KW-1185">Reference proteome</keyword>
<evidence type="ECO:0000313" key="2">
    <source>
        <dbReference type="EnsemblPlants" id="ONIVA11G07280.1"/>
    </source>
</evidence>
<reference evidence="2" key="2">
    <citation type="submission" date="2018-04" db="EMBL/GenBank/DDBJ databases">
        <title>OnivRS2 (Oryza nivara Reference Sequence Version 2).</title>
        <authorList>
            <person name="Zhang J."/>
            <person name="Kudrna D."/>
            <person name="Lee S."/>
            <person name="Talag J."/>
            <person name="Rajasekar S."/>
            <person name="Welchert J."/>
            <person name="Hsing Y.-I."/>
            <person name="Wing R.A."/>
        </authorList>
    </citation>
    <scope>NUCLEOTIDE SEQUENCE [LARGE SCALE GENOMIC DNA]</scope>
    <source>
        <strain evidence="2">SL10</strain>
    </source>
</reference>
<accession>A0A0E0IZV0</accession>
<dbReference type="AlphaFoldDB" id="A0A0E0IZV0"/>
<sequence>MALGRAMTQAGGGIGRWGLSDGPITVGEERRTACGASGEWPWRASDLASGDGEWVGGGEVARRGETNTAHARA</sequence>
<dbReference type="EnsemblPlants" id="ONIVA11G07280.1">
    <property type="protein sequence ID" value="ONIVA11G07280.1"/>
    <property type="gene ID" value="ONIVA11G07280"/>
</dbReference>
<evidence type="ECO:0000313" key="3">
    <source>
        <dbReference type="Proteomes" id="UP000006591"/>
    </source>
</evidence>